<dbReference type="PANTHER" id="PTHR36302:SF1">
    <property type="entry name" value="COPPER CHAPERONE PCU(A)C"/>
    <property type="match status" value="1"/>
</dbReference>
<dbReference type="EMBL" id="CP091521">
    <property type="protein sequence ID" value="UOP04120.1"/>
    <property type="molecule type" value="Genomic_DNA"/>
</dbReference>
<dbReference type="PANTHER" id="PTHR36302">
    <property type="entry name" value="BLR7088 PROTEIN"/>
    <property type="match status" value="1"/>
</dbReference>
<dbReference type="InterPro" id="IPR036182">
    <property type="entry name" value="PCuAC_sf"/>
</dbReference>
<reference evidence="2" key="2">
    <citation type="submission" date="2024-09" db="EMBL/GenBank/DDBJ databases">
        <authorList>
            <person name="Veyrier F.J."/>
        </authorList>
    </citation>
    <scope>NUCLEOTIDE SEQUENCE</scope>
    <source>
        <strain evidence="2">17694</strain>
    </source>
</reference>
<protein>
    <submittedName>
        <fullName evidence="2">Copper chaperone PCu(A)C</fullName>
    </submittedName>
</protein>
<accession>A0A8T9MQE4</accession>
<dbReference type="SUPFAM" id="SSF110087">
    <property type="entry name" value="DR1885-like metal-binding protein"/>
    <property type="match status" value="1"/>
</dbReference>
<organism evidence="2 3">
    <name type="scientific">Conchiformibius kuhniae</name>
    <dbReference type="NCBI Taxonomy" id="211502"/>
    <lineage>
        <taxon>Bacteria</taxon>
        <taxon>Pseudomonadati</taxon>
        <taxon>Pseudomonadota</taxon>
        <taxon>Betaproteobacteria</taxon>
        <taxon>Neisseriales</taxon>
        <taxon>Neisseriaceae</taxon>
        <taxon>Conchiformibius</taxon>
    </lineage>
</organism>
<dbReference type="RefSeq" id="WP_034334409.1">
    <property type="nucleotide sequence ID" value="NZ_CP091521.1"/>
</dbReference>
<dbReference type="Pfam" id="PF04314">
    <property type="entry name" value="PCuAC"/>
    <property type="match status" value="1"/>
</dbReference>
<keyword evidence="1" id="KW-0732">Signal</keyword>
<dbReference type="AlphaFoldDB" id="A0A8T9MQE4"/>
<reference evidence="2" key="1">
    <citation type="journal article" date="2022" name="Res Sq">
        <title>Evolution of multicellular longitudinally dividing oral cavity symbionts (Neisseriaceae).</title>
        <authorList>
            <person name="Nyongesa S."/>
            <person name="Weber P."/>
            <person name="Bernet E."/>
            <person name="Pullido F."/>
            <person name="Nieckarz M."/>
            <person name="Delaby M."/>
            <person name="Nieves C."/>
            <person name="Viehboeck T."/>
            <person name="Krause N."/>
            <person name="Rivera-Millot A."/>
            <person name="Nakamura A."/>
            <person name="Vischer N."/>
            <person name="VanNieuwenhze M."/>
            <person name="Brun Y."/>
            <person name="Cava F."/>
            <person name="Bulgheresi S."/>
            <person name="Veyrier F."/>
        </authorList>
    </citation>
    <scope>NUCLEOTIDE SEQUENCE</scope>
    <source>
        <strain evidence="2">17694</strain>
    </source>
</reference>
<proteinExistence type="predicted"/>
<feature type="signal peptide" evidence="1">
    <location>
        <begin position="1"/>
        <end position="19"/>
    </location>
</feature>
<dbReference type="Proteomes" id="UP000831534">
    <property type="component" value="Chromosome"/>
</dbReference>
<name>A0A8T9MQE4_9NEIS</name>
<dbReference type="InterPro" id="IPR007410">
    <property type="entry name" value="LpqE-like"/>
</dbReference>
<sequence length="162" mass="17472">MLKQALLALALCASVGAWACEAHGGKDGGAYARPTVAGQKQGGAFLTLRNPDAQPKTLVSAHTDIAARTELHTHVHENGVMKMREVKGGITIPAKGSVELKPGGLHIMFFDLKQPLEAGKTFPLTLKYDNGSSETVTVNVKTMRGTRKHGHHRHGHKHEHNH</sequence>
<gene>
    <name evidence="2" type="ORF">LVJ77_06515</name>
</gene>
<evidence type="ECO:0000313" key="3">
    <source>
        <dbReference type="Proteomes" id="UP000831534"/>
    </source>
</evidence>
<feature type="chain" id="PRO_5035929479" evidence="1">
    <location>
        <begin position="20"/>
        <end position="162"/>
    </location>
</feature>
<evidence type="ECO:0000256" key="1">
    <source>
        <dbReference type="SAM" id="SignalP"/>
    </source>
</evidence>
<keyword evidence="3" id="KW-1185">Reference proteome</keyword>
<evidence type="ECO:0000313" key="2">
    <source>
        <dbReference type="EMBL" id="UOP04120.1"/>
    </source>
</evidence>
<dbReference type="Gene3D" id="2.60.40.1890">
    <property type="entry name" value="PCu(A)C copper chaperone"/>
    <property type="match status" value="1"/>
</dbReference>
<dbReference type="InterPro" id="IPR058248">
    <property type="entry name" value="Lxx211020-like"/>
</dbReference>
<dbReference type="KEGG" id="ckh:LVJ77_06515"/>